<dbReference type="EMBL" id="AP014633">
    <property type="protein sequence ID" value="BAP56209.1"/>
    <property type="molecule type" value="Genomic_DNA"/>
</dbReference>
<dbReference type="InterPro" id="IPR029044">
    <property type="entry name" value="Nucleotide-diphossugar_trans"/>
</dbReference>
<evidence type="ECO:0000313" key="5">
    <source>
        <dbReference type="EMBL" id="BAP56209.1"/>
    </source>
</evidence>
<evidence type="ECO:0000313" key="6">
    <source>
        <dbReference type="Proteomes" id="UP000031623"/>
    </source>
</evidence>
<dbReference type="Gene3D" id="3.90.550.10">
    <property type="entry name" value="Spore Coat Polysaccharide Biosynthesis Protein SpsA, Chain A"/>
    <property type="match status" value="1"/>
</dbReference>
<organism evidence="5 6">
    <name type="scientific">Thioploca ingrica</name>
    <dbReference type="NCBI Taxonomy" id="40754"/>
    <lineage>
        <taxon>Bacteria</taxon>
        <taxon>Pseudomonadati</taxon>
        <taxon>Pseudomonadota</taxon>
        <taxon>Gammaproteobacteria</taxon>
        <taxon>Thiotrichales</taxon>
        <taxon>Thiotrichaceae</taxon>
        <taxon>Thioploca</taxon>
    </lineage>
</organism>
<dbReference type="KEGG" id="tig:THII_1912"/>
<evidence type="ECO:0000256" key="1">
    <source>
        <dbReference type="ARBA" id="ARBA00006739"/>
    </source>
</evidence>
<gene>
    <name evidence="5" type="ORF">THII_1912</name>
</gene>
<dbReference type="OrthoDB" id="9801954at2"/>
<evidence type="ECO:0000259" key="4">
    <source>
        <dbReference type="Pfam" id="PF00535"/>
    </source>
</evidence>
<dbReference type="SUPFAM" id="SSF53448">
    <property type="entry name" value="Nucleotide-diphospho-sugar transferases"/>
    <property type="match status" value="1"/>
</dbReference>
<dbReference type="Pfam" id="PF00535">
    <property type="entry name" value="Glycos_transf_2"/>
    <property type="match status" value="1"/>
</dbReference>
<evidence type="ECO:0000256" key="3">
    <source>
        <dbReference type="ARBA" id="ARBA00022679"/>
    </source>
</evidence>
<name>A0A090AGC2_9GAMM</name>
<proteinExistence type="inferred from homology"/>
<sequence>MTRVKSATQPKLSIVFLNYNRLAETRYTLEQLSWLWEQRHDIEVIAIDNGSTDGTKEFLQTQTHWVQVIYLPNNSGIAGYNEGFQQAQGNYLLVLDDDSHPVDHITLDRIIECLDTHPEIGIVACRIESIQGQPLSTWHLPQPDTPGLSMAFVGCGFAIRRSLFEQVGWYPPEFFLYQNEIEVAIRVLCQHYKIYYDPNCRIIHRQSPLGRTHWRRVYYPTRNTIWIIRRYFPLPIAAYLITSRLCFGLIRALQSFELAWYYQAVKEAFFTPIEPQILSPQLRQQLTIFLEENSILHQIFKRLRSRSG</sequence>
<feature type="domain" description="Glycosyltransferase 2-like" evidence="4">
    <location>
        <begin position="13"/>
        <end position="166"/>
    </location>
</feature>
<dbReference type="Proteomes" id="UP000031623">
    <property type="component" value="Chromosome"/>
</dbReference>
<dbReference type="HOGENOM" id="CLU_074755_0_0_6"/>
<dbReference type="AlphaFoldDB" id="A0A090AGC2"/>
<keyword evidence="6" id="KW-1185">Reference proteome</keyword>
<dbReference type="GO" id="GO:0016757">
    <property type="term" value="F:glycosyltransferase activity"/>
    <property type="evidence" value="ECO:0007669"/>
    <property type="project" value="UniProtKB-KW"/>
</dbReference>
<comment type="similarity">
    <text evidence="1">Belongs to the glycosyltransferase 2 family.</text>
</comment>
<dbReference type="PANTHER" id="PTHR43179:SF12">
    <property type="entry name" value="GALACTOFURANOSYLTRANSFERASE GLFT2"/>
    <property type="match status" value="1"/>
</dbReference>
<dbReference type="STRING" id="40754.THII_1912"/>
<accession>A0A090AGC2</accession>
<keyword evidence="3 5" id="KW-0808">Transferase</keyword>
<dbReference type="PANTHER" id="PTHR43179">
    <property type="entry name" value="RHAMNOSYLTRANSFERASE WBBL"/>
    <property type="match status" value="1"/>
</dbReference>
<keyword evidence="2" id="KW-0328">Glycosyltransferase</keyword>
<dbReference type="InterPro" id="IPR001173">
    <property type="entry name" value="Glyco_trans_2-like"/>
</dbReference>
<evidence type="ECO:0000256" key="2">
    <source>
        <dbReference type="ARBA" id="ARBA00022676"/>
    </source>
</evidence>
<reference evidence="5 6" key="1">
    <citation type="journal article" date="2014" name="ISME J.">
        <title>Ecophysiology of Thioploca ingrica as revealed by the complete genome sequence supplemented with proteomic evidence.</title>
        <authorList>
            <person name="Kojima H."/>
            <person name="Ogura Y."/>
            <person name="Yamamoto N."/>
            <person name="Togashi T."/>
            <person name="Mori H."/>
            <person name="Watanabe T."/>
            <person name="Nemoto F."/>
            <person name="Kurokawa K."/>
            <person name="Hayashi T."/>
            <person name="Fukui M."/>
        </authorList>
    </citation>
    <scope>NUCLEOTIDE SEQUENCE [LARGE SCALE GENOMIC DNA]</scope>
</reference>
<protein>
    <submittedName>
        <fullName evidence="5">Glycosyltransferase</fullName>
    </submittedName>
</protein>